<organism evidence="2">
    <name type="scientific">Candidatus Aramenus sulfurataquae</name>
    <dbReference type="NCBI Taxonomy" id="1326980"/>
    <lineage>
        <taxon>Archaea</taxon>
        <taxon>Thermoproteota</taxon>
        <taxon>Thermoprotei</taxon>
        <taxon>Sulfolobales</taxon>
        <taxon>Sulfolobaceae</taxon>
        <taxon>Candidatus Aramenus</taxon>
    </lineage>
</organism>
<dbReference type="Pfam" id="PF01455">
    <property type="entry name" value="HupF_HypC"/>
    <property type="match status" value="1"/>
</dbReference>
<dbReference type="InterPro" id="IPR001109">
    <property type="entry name" value="Hydrogenase_HupF/HypC"/>
</dbReference>
<dbReference type="PANTHER" id="PTHR35177">
    <property type="entry name" value="HYDROGENASE MATURATION FACTOR HYBG"/>
    <property type="match status" value="1"/>
</dbReference>
<dbReference type="SUPFAM" id="SSF159127">
    <property type="entry name" value="HupF/HypC-like"/>
    <property type="match status" value="1"/>
</dbReference>
<name>A0A0F2LRI5_9CREN</name>
<dbReference type="EMBL" id="JZWS02000031">
    <property type="protein sequence ID" value="MCL7344738.1"/>
    <property type="molecule type" value="Genomic_DNA"/>
</dbReference>
<reference evidence="3" key="2">
    <citation type="submission" date="2022-05" db="EMBL/GenBank/DDBJ databases">
        <title>Metagenome Sequencing of an Archaeal-Dominated Microbial Community from a Hot Spring at the Los Azufres Geothermal Field, Mexico.</title>
        <authorList>
            <person name="Marin-Paredes R."/>
            <person name="Martinez-Romero E."/>
            <person name="Servin-Garciduenas L.E."/>
        </authorList>
    </citation>
    <scope>NUCLEOTIDE SEQUENCE</scope>
    <source>
        <strain evidence="3">AZ1-454</strain>
    </source>
</reference>
<evidence type="ECO:0000256" key="1">
    <source>
        <dbReference type="ARBA" id="ARBA00006018"/>
    </source>
</evidence>
<dbReference type="GO" id="GO:1902670">
    <property type="term" value="F:carbon dioxide binding"/>
    <property type="evidence" value="ECO:0007669"/>
    <property type="project" value="TreeGrafter"/>
</dbReference>
<dbReference type="EMBL" id="JZWS01000112">
    <property type="protein sequence ID" value="KJR78411.1"/>
    <property type="molecule type" value="Genomic_DNA"/>
</dbReference>
<dbReference type="GO" id="GO:0051604">
    <property type="term" value="P:protein maturation"/>
    <property type="evidence" value="ECO:0007669"/>
    <property type="project" value="TreeGrafter"/>
</dbReference>
<accession>A0A0F2LRI5</accession>
<evidence type="ECO:0000313" key="3">
    <source>
        <dbReference type="EMBL" id="MCL7344738.1"/>
    </source>
</evidence>
<reference evidence="2" key="1">
    <citation type="submission" date="2015-03" db="EMBL/GenBank/DDBJ databases">
        <title>Metagenome Sequencing of an Archaeal-Dominated Microbial Community from a Hot Spring at the Los Azufres Geothermal Field, Mexico.</title>
        <authorList>
            <person name="Servin-Garciduenas L.E."/>
            <person name="Martinez-Romero E."/>
        </authorList>
    </citation>
    <scope>NUCLEOTIDE SEQUENCE [LARGE SCALE GENOMIC DNA]</scope>
    <source>
        <strain evidence="2">AZ1-454</strain>
    </source>
</reference>
<dbReference type="AlphaFoldDB" id="A0A0F2LRI5"/>
<gene>
    <name evidence="3" type="ORF">TQ35_009235</name>
    <name evidence="2" type="ORF">TQ35_07435</name>
</gene>
<protein>
    <submittedName>
        <fullName evidence="3">HypC/HybG/HupF family hydrogenase formation chaperone</fullName>
    </submittedName>
</protein>
<sequence>MCWAVPAKVVSIDSDVVATVDLGGNTLKKVAIGVENLNKGDYVMVHAGVIIAKLSKEEVIENIKFIAEQIREVAQIEGGNPEEAVKSFTEAVSAILKEEEGEK</sequence>
<dbReference type="GO" id="GO:0005506">
    <property type="term" value="F:iron ion binding"/>
    <property type="evidence" value="ECO:0007669"/>
    <property type="project" value="TreeGrafter"/>
</dbReference>
<evidence type="ECO:0000313" key="2">
    <source>
        <dbReference type="EMBL" id="KJR78411.1"/>
    </source>
</evidence>
<proteinExistence type="inferred from homology"/>
<dbReference type="Gene3D" id="2.30.30.140">
    <property type="match status" value="1"/>
</dbReference>
<comment type="similarity">
    <text evidence="1">Belongs to the HupF/HypC family.</text>
</comment>
<dbReference type="PANTHER" id="PTHR35177:SF2">
    <property type="entry name" value="HYDROGENASE MATURATION FACTOR HYBG"/>
    <property type="match status" value="1"/>
</dbReference>
<comment type="caution">
    <text evidence="2">The sequence shown here is derived from an EMBL/GenBank/DDBJ whole genome shotgun (WGS) entry which is preliminary data.</text>
</comment>